<dbReference type="InterPro" id="IPR017984">
    <property type="entry name" value="Chromo_dom_subgr"/>
</dbReference>
<dbReference type="InterPro" id="IPR000953">
    <property type="entry name" value="Chromo/chromo_shadow_dom"/>
</dbReference>
<evidence type="ECO:0000256" key="2">
    <source>
        <dbReference type="ARBA" id="ARBA00023242"/>
    </source>
</evidence>
<evidence type="ECO:0000313" key="5">
    <source>
        <dbReference type="Proteomes" id="UP000050794"/>
    </source>
</evidence>
<reference evidence="6" key="1">
    <citation type="submission" date="2016-06" db="UniProtKB">
        <authorList>
            <consortium name="WormBaseParasite"/>
        </authorList>
    </citation>
    <scope>IDENTIFICATION</scope>
</reference>
<dbReference type="InterPro" id="IPR016197">
    <property type="entry name" value="Chromo-like_dom_sf"/>
</dbReference>
<feature type="domain" description="Chromo" evidence="4">
    <location>
        <begin position="13"/>
        <end position="52"/>
    </location>
</feature>
<evidence type="ECO:0000259" key="4">
    <source>
        <dbReference type="PROSITE" id="PS50013"/>
    </source>
</evidence>
<dbReference type="PANTHER" id="PTHR22812">
    <property type="entry name" value="CHROMOBOX PROTEIN"/>
    <property type="match status" value="1"/>
</dbReference>
<accession>A0A183V747</accession>
<dbReference type="PROSITE" id="PS50013">
    <property type="entry name" value="CHROMO_2"/>
    <property type="match status" value="1"/>
</dbReference>
<dbReference type="PRINTS" id="PR00504">
    <property type="entry name" value="CHROMODOMAIN"/>
</dbReference>
<protein>
    <submittedName>
        <fullName evidence="6">Chromo domain-containing protein</fullName>
    </submittedName>
</protein>
<comment type="subcellular location">
    <subcellularLocation>
        <location evidence="1">Nucleus</location>
    </subcellularLocation>
</comment>
<organism evidence="5 6">
    <name type="scientific">Toxocara canis</name>
    <name type="common">Canine roundworm</name>
    <dbReference type="NCBI Taxonomy" id="6265"/>
    <lineage>
        <taxon>Eukaryota</taxon>
        <taxon>Metazoa</taxon>
        <taxon>Ecdysozoa</taxon>
        <taxon>Nematoda</taxon>
        <taxon>Chromadorea</taxon>
        <taxon>Rhabditida</taxon>
        <taxon>Spirurina</taxon>
        <taxon>Ascaridomorpha</taxon>
        <taxon>Ascaridoidea</taxon>
        <taxon>Toxocaridae</taxon>
        <taxon>Toxocara</taxon>
    </lineage>
</organism>
<dbReference type="CDD" id="cd00024">
    <property type="entry name" value="CD_CSD"/>
    <property type="match status" value="1"/>
</dbReference>
<keyword evidence="2" id="KW-0539">Nucleus</keyword>
<evidence type="ECO:0000256" key="3">
    <source>
        <dbReference type="SAM" id="MobiDB-lite"/>
    </source>
</evidence>
<dbReference type="Proteomes" id="UP000050794">
    <property type="component" value="Unassembled WGS sequence"/>
</dbReference>
<feature type="compositionally biased region" description="Acidic residues" evidence="3">
    <location>
        <begin position="127"/>
        <end position="138"/>
    </location>
</feature>
<evidence type="ECO:0000256" key="1">
    <source>
        <dbReference type="ARBA" id="ARBA00004123"/>
    </source>
</evidence>
<dbReference type="InterPro" id="IPR023780">
    <property type="entry name" value="Chromo_domain"/>
</dbReference>
<feature type="region of interest" description="Disordered" evidence="3">
    <location>
        <begin position="45"/>
        <end position="140"/>
    </location>
</feature>
<proteinExistence type="predicted"/>
<dbReference type="GO" id="GO:0005634">
    <property type="term" value="C:nucleus"/>
    <property type="evidence" value="ECO:0007669"/>
    <property type="project" value="UniProtKB-SubCell"/>
</dbReference>
<dbReference type="Pfam" id="PF00385">
    <property type="entry name" value="Chromo"/>
    <property type="match status" value="1"/>
</dbReference>
<evidence type="ECO:0000313" key="6">
    <source>
        <dbReference type="WBParaSite" id="TCNE_0001656801-mRNA-1"/>
    </source>
</evidence>
<dbReference type="SMART" id="SM00298">
    <property type="entry name" value="CHROMO"/>
    <property type="match status" value="1"/>
</dbReference>
<dbReference type="Gene3D" id="2.40.50.40">
    <property type="match status" value="2"/>
</dbReference>
<keyword evidence="5" id="KW-1185">Reference proteome</keyword>
<name>A0A183V747_TOXCA</name>
<dbReference type="WBParaSite" id="TCNE_0001656801-mRNA-1">
    <property type="protein sequence ID" value="TCNE_0001656801-mRNA-1"/>
    <property type="gene ID" value="TCNE_0001656801"/>
</dbReference>
<feature type="compositionally biased region" description="Basic and acidic residues" evidence="3">
    <location>
        <begin position="112"/>
        <end position="126"/>
    </location>
</feature>
<dbReference type="SUPFAM" id="SSF54160">
    <property type="entry name" value="Chromo domain-like"/>
    <property type="match status" value="1"/>
</dbReference>
<sequence>LQNKSLEDQEEEYVVEKILSKKVISGEDGGVFYLIKWKGYPVEESTWEPEENCFEQGEEKKRGKKRLSGSSGQAASRKSVRAGSSDASVFEDSANAKRGRAIAASSQEQSEDDGKPAEDVTHKEKAGDDDDVGEDGDDSFTAADQQFRICQGVKVRSVLGIAGLGGAEGLKALVRYEDEKYEVVPTRLLHTMAPKPLLNFYESNLRFRSSQS</sequence>
<dbReference type="InterPro" id="IPR051219">
    <property type="entry name" value="Heterochromatin_chromo-domain"/>
</dbReference>
<dbReference type="AlphaFoldDB" id="A0A183V747"/>